<evidence type="ECO:0000256" key="10">
    <source>
        <dbReference type="ARBA" id="ARBA00023002"/>
    </source>
</evidence>
<dbReference type="Gene3D" id="3.50.50.60">
    <property type="entry name" value="FAD/NAD(P)-binding domain"/>
    <property type="match status" value="1"/>
</dbReference>
<evidence type="ECO:0000256" key="11">
    <source>
        <dbReference type="ARBA" id="ARBA00023133"/>
    </source>
</evidence>
<comment type="function">
    <text evidence="3 12">Involved in coproporphyrin-dependent heme b biosynthesis. Catalyzes the oxidation of coproporphyrinogen III to coproporphyrin III.</text>
</comment>
<reference evidence="14" key="2">
    <citation type="submission" date="2020-09" db="EMBL/GenBank/DDBJ databases">
        <authorList>
            <person name="Sun Q."/>
            <person name="Zhou Y."/>
        </authorList>
    </citation>
    <scope>NUCLEOTIDE SEQUENCE</scope>
    <source>
        <strain evidence="14">CGMCC 4.5737</strain>
    </source>
</reference>
<dbReference type="AlphaFoldDB" id="A0A8J3CEF6"/>
<evidence type="ECO:0000256" key="4">
    <source>
        <dbReference type="ARBA" id="ARBA00004744"/>
    </source>
</evidence>
<name>A0A8J3CEF6_9PSEU</name>
<comment type="cofactor">
    <cofactor evidence="2 12">
        <name>FAD</name>
        <dbReference type="ChEBI" id="CHEBI:57692"/>
    </cofactor>
</comment>
<comment type="similarity">
    <text evidence="5 12">Belongs to the protoporphyrinogen/coproporphyrinogen oxidase family. Coproporphyrinogen III oxidase subfamily.</text>
</comment>
<evidence type="ECO:0000313" key="15">
    <source>
        <dbReference type="Proteomes" id="UP000637578"/>
    </source>
</evidence>
<sequence>MTGPRVLVVGGGVTGLAAAHRLRVLLGDEARIVVVEQSDRLGGKLRTVDLAGVAYDVGAEAFLVRRPEMVDLVTEVRLADQLVHPALAAATVHAGDHTVPLPRGTVMGVPASADAVREVLSPAAVARVAGEPELPPLDLRGADVSVGRLLRERLGDEVVDRLVDPLLGGVYAGRADELGLRATMPQLAAALERGAGSLLRAAAEVVSAPDPRASSRPDAAGPPVFGTLRGGLGTLVTRLVETSRADIRLGLPVRALDRHDHGWRVEIGVASWPEVLDVDVVVLAVPAPAARRLLARVVPAAAAAFTRVEVASMAVVAMALPAKARLPESSGVLLAEGEWHADGTPFTAKAFTFSSRKWEHFGEPVLVRGSVGRFGEASALRRSDTELVQAVRADLAELTGVRAKPLDVRVVRWGGGLPQYGVGHTATVAEIERSVAEIPGLAVAGAALHGVGLPACVATADAAAHRVAAHLSATVSH</sequence>
<accession>A0A8J3CEF6</accession>
<evidence type="ECO:0000256" key="8">
    <source>
        <dbReference type="ARBA" id="ARBA00022630"/>
    </source>
</evidence>
<dbReference type="GO" id="GO:0006783">
    <property type="term" value="P:heme biosynthetic process"/>
    <property type="evidence" value="ECO:0007669"/>
    <property type="project" value="UniProtKB-UniRule"/>
</dbReference>
<gene>
    <name evidence="14" type="primary">hemY</name>
    <name evidence="14" type="ORF">GCM10012275_27960</name>
</gene>
<feature type="domain" description="Amine oxidase" evidence="13">
    <location>
        <begin position="14"/>
        <end position="467"/>
    </location>
</feature>
<dbReference type="InterPro" id="IPR002937">
    <property type="entry name" value="Amino_oxidase"/>
</dbReference>
<evidence type="ECO:0000313" key="14">
    <source>
        <dbReference type="EMBL" id="GGM55206.1"/>
    </source>
</evidence>
<keyword evidence="9 12" id="KW-0274">FAD</keyword>
<keyword evidence="15" id="KW-1185">Reference proteome</keyword>
<evidence type="ECO:0000256" key="9">
    <source>
        <dbReference type="ARBA" id="ARBA00022827"/>
    </source>
</evidence>
<dbReference type="Pfam" id="PF01593">
    <property type="entry name" value="Amino_oxidase"/>
    <property type="match status" value="1"/>
</dbReference>
<reference evidence="14" key="1">
    <citation type="journal article" date="2014" name="Int. J. Syst. Evol. Microbiol.">
        <title>Complete genome sequence of Corynebacterium casei LMG S-19264T (=DSM 44701T), isolated from a smear-ripened cheese.</title>
        <authorList>
            <consortium name="US DOE Joint Genome Institute (JGI-PGF)"/>
            <person name="Walter F."/>
            <person name="Albersmeier A."/>
            <person name="Kalinowski J."/>
            <person name="Ruckert C."/>
        </authorList>
    </citation>
    <scope>NUCLEOTIDE SEQUENCE</scope>
    <source>
        <strain evidence="14">CGMCC 4.5737</strain>
    </source>
</reference>
<comment type="caution">
    <text evidence="14">The sequence shown here is derived from an EMBL/GenBank/DDBJ whole genome shotgun (WGS) entry which is preliminary data.</text>
</comment>
<comment type="subcellular location">
    <subcellularLocation>
        <location evidence="12">Cytoplasm</location>
    </subcellularLocation>
</comment>
<dbReference type="Gene3D" id="1.10.3110.10">
    <property type="entry name" value="protoporphyrinogen ix oxidase, domain 3"/>
    <property type="match status" value="1"/>
</dbReference>
<proteinExistence type="inferred from homology"/>
<keyword evidence="12" id="KW-0963">Cytoplasm</keyword>
<evidence type="ECO:0000256" key="1">
    <source>
        <dbReference type="ARBA" id="ARBA00001755"/>
    </source>
</evidence>
<evidence type="ECO:0000256" key="12">
    <source>
        <dbReference type="RuleBase" id="RU364052"/>
    </source>
</evidence>
<keyword evidence="8 12" id="KW-0285">Flavoprotein</keyword>
<dbReference type="PANTHER" id="PTHR42923">
    <property type="entry name" value="PROTOPORPHYRINOGEN OXIDASE"/>
    <property type="match status" value="1"/>
</dbReference>
<evidence type="ECO:0000256" key="6">
    <source>
        <dbReference type="ARBA" id="ARBA00012402"/>
    </source>
</evidence>
<evidence type="ECO:0000256" key="2">
    <source>
        <dbReference type="ARBA" id="ARBA00001974"/>
    </source>
</evidence>
<organism evidence="14 15">
    <name type="scientific">Longimycelium tulufanense</name>
    <dbReference type="NCBI Taxonomy" id="907463"/>
    <lineage>
        <taxon>Bacteria</taxon>
        <taxon>Bacillati</taxon>
        <taxon>Actinomycetota</taxon>
        <taxon>Actinomycetes</taxon>
        <taxon>Pseudonocardiales</taxon>
        <taxon>Pseudonocardiaceae</taxon>
        <taxon>Longimycelium</taxon>
    </lineage>
</organism>
<evidence type="ECO:0000256" key="3">
    <source>
        <dbReference type="ARBA" id="ARBA00002185"/>
    </source>
</evidence>
<dbReference type="InterPro" id="IPR036188">
    <property type="entry name" value="FAD/NAD-bd_sf"/>
</dbReference>
<dbReference type="Gene3D" id="3.90.660.20">
    <property type="entry name" value="Protoporphyrinogen oxidase, mitochondrial, domain 2"/>
    <property type="match status" value="1"/>
</dbReference>
<keyword evidence="11 12" id="KW-0350">Heme biosynthesis</keyword>
<dbReference type="InterPro" id="IPR050464">
    <property type="entry name" value="Zeta_carotene_desat/Oxidored"/>
</dbReference>
<dbReference type="SUPFAM" id="SSF54373">
    <property type="entry name" value="FAD-linked reductases, C-terminal domain"/>
    <property type="match status" value="1"/>
</dbReference>
<dbReference type="InterPro" id="IPR004572">
    <property type="entry name" value="Protoporphyrinogen_oxidase"/>
</dbReference>
<comment type="catalytic activity">
    <reaction evidence="1">
        <text>coproporphyrinogen III + 3 O2 = coproporphyrin III + 3 H2O2</text>
        <dbReference type="Rhea" id="RHEA:43436"/>
        <dbReference type="ChEBI" id="CHEBI:15379"/>
        <dbReference type="ChEBI" id="CHEBI:16240"/>
        <dbReference type="ChEBI" id="CHEBI:57309"/>
        <dbReference type="ChEBI" id="CHEBI:131725"/>
        <dbReference type="EC" id="1.3.3.15"/>
    </reaction>
    <physiologicalReaction direction="left-to-right" evidence="1">
        <dbReference type="Rhea" id="RHEA:43437"/>
    </physiologicalReaction>
</comment>
<evidence type="ECO:0000259" key="13">
    <source>
        <dbReference type="Pfam" id="PF01593"/>
    </source>
</evidence>
<dbReference type="GO" id="GO:0004729">
    <property type="term" value="F:oxygen-dependent protoporphyrinogen oxidase activity"/>
    <property type="evidence" value="ECO:0007669"/>
    <property type="project" value="UniProtKB-UniRule"/>
</dbReference>
<dbReference type="Proteomes" id="UP000637578">
    <property type="component" value="Unassembled WGS sequence"/>
</dbReference>
<dbReference type="UniPathway" id="UPA00252"/>
<dbReference type="SUPFAM" id="SSF51905">
    <property type="entry name" value="FAD/NAD(P)-binding domain"/>
    <property type="match status" value="1"/>
</dbReference>
<protein>
    <recommendedName>
        <fullName evidence="7 12">Coproporphyrinogen III oxidase</fullName>
        <ecNumber evidence="6 12">1.3.3.15</ecNumber>
    </recommendedName>
</protein>
<dbReference type="RefSeq" id="WP_189057711.1">
    <property type="nucleotide sequence ID" value="NZ_BMMK01000011.1"/>
</dbReference>
<dbReference type="GO" id="GO:0005737">
    <property type="term" value="C:cytoplasm"/>
    <property type="evidence" value="ECO:0007669"/>
    <property type="project" value="UniProtKB-SubCell"/>
</dbReference>
<dbReference type="NCBIfam" id="TIGR00562">
    <property type="entry name" value="proto_IX_ox"/>
    <property type="match status" value="1"/>
</dbReference>
<evidence type="ECO:0000256" key="5">
    <source>
        <dbReference type="ARBA" id="ARBA00008310"/>
    </source>
</evidence>
<dbReference type="PANTHER" id="PTHR42923:SF3">
    <property type="entry name" value="PROTOPORPHYRINOGEN OXIDASE"/>
    <property type="match status" value="1"/>
</dbReference>
<evidence type="ECO:0000256" key="7">
    <source>
        <dbReference type="ARBA" id="ARBA00019046"/>
    </source>
</evidence>
<dbReference type="EMBL" id="BMMK01000011">
    <property type="protein sequence ID" value="GGM55206.1"/>
    <property type="molecule type" value="Genomic_DNA"/>
</dbReference>
<dbReference type="EC" id="1.3.3.15" evidence="6 12"/>
<keyword evidence="10 12" id="KW-0560">Oxidoreductase</keyword>
<comment type="pathway">
    <text evidence="4 12">Porphyrin-containing compound metabolism; protoheme biosynthesis.</text>
</comment>